<dbReference type="PROSITE" id="PS51257">
    <property type="entry name" value="PROKAR_LIPOPROTEIN"/>
    <property type="match status" value="1"/>
</dbReference>
<dbReference type="SUPFAM" id="SSF48452">
    <property type="entry name" value="TPR-like"/>
    <property type="match status" value="1"/>
</dbReference>
<dbReference type="AlphaFoldDB" id="A0A2X2INB6"/>
<protein>
    <submittedName>
        <fullName evidence="2">Starch-binding associating with outer membrane</fullName>
    </submittedName>
</protein>
<feature type="signal peptide" evidence="1">
    <location>
        <begin position="1"/>
        <end position="22"/>
    </location>
</feature>
<dbReference type="InterPro" id="IPR011990">
    <property type="entry name" value="TPR-like_helical_dom_sf"/>
</dbReference>
<evidence type="ECO:0000256" key="1">
    <source>
        <dbReference type="SAM" id="SignalP"/>
    </source>
</evidence>
<accession>A0A2X2INB6</accession>
<name>A0A2X2INB6_SPHMU</name>
<dbReference type="Proteomes" id="UP000251241">
    <property type="component" value="Unassembled WGS sequence"/>
</dbReference>
<dbReference type="InterPro" id="IPR041662">
    <property type="entry name" value="SusD-like_2"/>
</dbReference>
<feature type="chain" id="PRO_5030061384" evidence="1">
    <location>
        <begin position="23"/>
        <end position="524"/>
    </location>
</feature>
<proteinExistence type="predicted"/>
<keyword evidence="1" id="KW-0732">Signal</keyword>
<evidence type="ECO:0000313" key="2">
    <source>
        <dbReference type="EMBL" id="SPZ83782.1"/>
    </source>
</evidence>
<dbReference type="Gene3D" id="1.25.40.390">
    <property type="match status" value="1"/>
</dbReference>
<dbReference type="RefSeq" id="WP_070565128.1">
    <property type="nucleotide sequence ID" value="NZ_CP068086.1"/>
</dbReference>
<dbReference type="Pfam" id="PF12771">
    <property type="entry name" value="SusD-like_2"/>
    <property type="match status" value="1"/>
</dbReference>
<dbReference type="EMBL" id="UAUU01000002">
    <property type="protein sequence ID" value="SPZ83782.1"/>
    <property type="molecule type" value="Genomic_DNA"/>
</dbReference>
<reference evidence="2 3" key="1">
    <citation type="submission" date="2018-06" db="EMBL/GenBank/DDBJ databases">
        <authorList>
            <consortium name="Pathogen Informatics"/>
            <person name="Doyle S."/>
        </authorList>
    </citation>
    <scope>NUCLEOTIDE SEQUENCE [LARGE SCALE GENOMIC DNA]</scope>
    <source>
        <strain evidence="2 3">NCTC11343</strain>
    </source>
</reference>
<organism evidence="2 3">
    <name type="scientific">Sphingobacterium multivorum</name>
    <dbReference type="NCBI Taxonomy" id="28454"/>
    <lineage>
        <taxon>Bacteria</taxon>
        <taxon>Pseudomonadati</taxon>
        <taxon>Bacteroidota</taxon>
        <taxon>Sphingobacteriia</taxon>
        <taxon>Sphingobacteriales</taxon>
        <taxon>Sphingobacteriaceae</taxon>
        <taxon>Sphingobacterium</taxon>
    </lineage>
</organism>
<gene>
    <name evidence="2" type="ORF">NCTC11343_00301</name>
</gene>
<sequence>MKRNKFLLYACLGLSLASCSKALDINDNPNNPTESTPQLVFPQALVATARLVPTYNSYGTQLVGYRANGGGVSGWGSIISYNFTTTDFNSLWSTSYDILNDLQYVENTAKPQGQMDLYFAAKLLKVYNYVNLVDTYNDIPYSQALKGKASLTPAYDKATDIYKDLGTQLDSVVAYFKTSTSSTLFKNTDFLYKGDGIKWAQLGNTLKLKMLLRAKDKVQFTKTTLDDVGFVTADVIVNPGFTKNDGKQNPMWNAWAYSYDGAAVGAASQYAPTPYIMTFYNGTKISDAARANLIYKTGVSTPVNQLGYQQSDAGRGQAPSSWFLGTSSTSYTGKGILKGPAAGQPILLASESYFLQAEAALKGITSGTVATLFDEGIKASYNYLNRNEADATTVSAADLTAYLTNYKAENANNYLVNIASATSDVQKLQAIITQKYVAFNFLFGHEAWNEYRRTGYPSLINPNTNAYYPNNIANRNNTFVSITSEATATDKLPTRVMYPNTEFNYNSANIPSIDKYTSKIFWAR</sequence>
<evidence type="ECO:0000313" key="3">
    <source>
        <dbReference type="Proteomes" id="UP000251241"/>
    </source>
</evidence>